<evidence type="ECO:0000313" key="3">
    <source>
        <dbReference type="Proteomes" id="UP000778951"/>
    </source>
</evidence>
<feature type="chain" id="PRO_5037972807" evidence="1">
    <location>
        <begin position="19"/>
        <end position="119"/>
    </location>
</feature>
<accession>A0A968KVN5</accession>
<dbReference type="AlphaFoldDB" id="A0A968KVN5"/>
<gene>
    <name evidence="2" type="ORF">HCT48_03725</name>
</gene>
<dbReference type="RefSeq" id="WP_167695417.1">
    <property type="nucleotide sequence ID" value="NZ_CP118181.1"/>
</dbReference>
<keyword evidence="1" id="KW-0732">Signal</keyword>
<keyword evidence="3" id="KW-1185">Reference proteome</keyword>
<protein>
    <submittedName>
        <fullName evidence="2">Uncharacterized protein</fullName>
    </submittedName>
</protein>
<sequence>MKKILLLAILCWSSVAWGQRMPINYNNHAEVIIELIQVLDNVITMYEATILADPATLSEEERSVIDSLTKEQRETFNTLYEFALAFKPEIASMSHGERVNMLGFFNGASFALGFSFSGH</sequence>
<name>A0A968KVN5_9SPIO</name>
<evidence type="ECO:0000313" key="2">
    <source>
        <dbReference type="EMBL" id="NIZ69323.1"/>
    </source>
</evidence>
<comment type="caution">
    <text evidence="2">The sequence shown here is derived from an EMBL/GenBank/DDBJ whole genome shotgun (WGS) entry which is preliminary data.</text>
</comment>
<dbReference type="Proteomes" id="UP000778951">
    <property type="component" value="Unassembled WGS sequence"/>
</dbReference>
<dbReference type="EMBL" id="JAATLM010000001">
    <property type="protein sequence ID" value="NIZ69323.1"/>
    <property type="molecule type" value="Genomic_DNA"/>
</dbReference>
<reference evidence="2" key="1">
    <citation type="submission" date="2020-03" db="EMBL/GenBank/DDBJ databases">
        <title>Spirochaetal bacteria isolated from arthropods constitute a novel genus Entomospira genus novum within the order Spirochaetales.</title>
        <authorList>
            <person name="Grana-Miraglia L."/>
            <person name="Sikutova S."/>
            <person name="Fingerle V."/>
            <person name="Sing A."/>
            <person name="Castillo-Ramirez S."/>
            <person name="Margos G."/>
            <person name="Rudolf I."/>
        </authorList>
    </citation>
    <scope>NUCLEOTIDE SEQUENCE</scope>
    <source>
        <strain evidence="2">BR149</strain>
    </source>
</reference>
<organism evidence="2 3">
    <name type="scientific">Entomospira culicis</name>
    <dbReference type="NCBI Taxonomy" id="2719989"/>
    <lineage>
        <taxon>Bacteria</taxon>
        <taxon>Pseudomonadati</taxon>
        <taxon>Spirochaetota</taxon>
        <taxon>Spirochaetia</taxon>
        <taxon>Spirochaetales</taxon>
        <taxon>Spirochaetaceae</taxon>
        <taxon>Entomospira</taxon>
    </lineage>
</organism>
<proteinExistence type="predicted"/>
<feature type="signal peptide" evidence="1">
    <location>
        <begin position="1"/>
        <end position="18"/>
    </location>
</feature>
<evidence type="ECO:0000256" key="1">
    <source>
        <dbReference type="SAM" id="SignalP"/>
    </source>
</evidence>